<comment type="similarity">
    <text evidence="7">Belongs to the Psb30/Ycf12 family.</text>
</comment>
<keyword evidence="3 7" id="KW-0812">Transmembrane</keyword>
<dbReference type="Pfam" id="PF05969">
    <property type="entry name" value="PSII_Ycf12"/>
    <property type="match status" value="1"/>
</dbReference>
<evidence type="ECO:0000256" key="6">
    <source>
        <dbReference type="ARBA" id="ARBA00023276"/>
    </source>
</evidence>
<evidence type="ECO:0000256" key="1">
    <source>
        <dbReference type="ARBA" id="ARBA00004167"/>
    </source>
</evidence>
<dbReference type="GO" id="GO:0009523">
    <property type="term" value="C:photosystem II"/>
    <property type="evidence" value="ECO:0007669"/>
    <property type="project" value="UniProtKB-KW"/>
</dbReference>
<keyword evidence="7" id="KW-0793">Thylakoid</keyword>
<name>A0A951QFZ3_9CYAN</name>
<evidence type="ECO:0000313" key="9">
    <source>
        <dbReference type="Proteomes" id="UP000757435"/>
    </source>
</evidence>
<protein>
    <recommendedName>
        <fullName evidence="7">Photosystem II reaction center protein Psb30</fullName>
    </recommendedName>
    <alternativeName>
        <fullName evidence="7">Photosystem II reaction center protein Ycf12</fullName>
    </alternativeName>
</protein>
<dbReference type="GO" id="GO:0015979">
    <property type="term" value="P:photosynthesis"/>
    <property type="evidence" value="ECO:0007669"/>
    <property type="project" value="UniProtKB-KW"/>
</dbReference>
<keyword evidence="6 7" id="KW-0604">Photosystem II</keyword>
<feature type="transmembrane region" description="Helical" evidence="7">
    <location>
        <begin position="20"/>
        <end position="41"/>
    </location>
</feature>
<proteinExistence type="inferred from homology"/>
<evidence type="ECO:0000256" key="3">
    <source>
        <dbReference type="ARBA" id="ARBA00022692"/>
    </source>
</evidence>
<dbReference type="GO" id="GO:0031676">
    <property type="term" value="C:plasma membrane-derived thylakoid membrane"/>
    <property type="evidence" value="ECO:0007669"/>
    <property type="project" value="UniProtKB-SubCell"/>
</dbReference>
<organism evidence="8 9">
    <name type="scientific">Drouetiella hepatica Uher 2000/2452</name>
    <dbReference type="NCBI Taxonomy" id="904376"/>
    <lineage>
        <taxon>Bacteria</taxon>
        <taxon>Bacillati</taxon>
        <taxon>Cyanobacteriota</taxon>
        <taxon>Cyanophyceae</taxon>
        <taxon>Oculatellales</taxon>
        <taxon>Oculatellaceae</taxon>
        <taxon>Drouetiella</taxon>
    </lineage>
</organism>
<evidence type="ECO:0000313" key="8">
    <source>
        <dbReference type="EMBL" id="MBW4661126.1"/>
    </source>
</evidence>
<gene>
    <name evidence="7" type="primary">psb30</name>
    <name evidence="7" type="synonym">ycf12</name>
    <name evidence="8" type="ORF">KME15_20820</name>
</gene>
<keyword evidence="4 7" id="KW-1133">Transmembrane helix</keyword>
<dbReference type="Proteomes" id="UP000757435">
    <property type="component" value="Unassembled WGS sequence"/>
</dbReference>
<reference evidence="8" key="1">
    <citation type="submission" date="2021-05" db="EMBL/GenBank/DDBJ databases">
        <authorList>
            <person name="Pietrasiak N."/>
            <person name="Ward R."/>
            <person name="Stajich J.E."/>
            <person name="Kurbessoian T."/>
        </authorList>
    </citation>
    <scope>NUCLEOTIDE SEQUENCE</scope>
    <source>
        <strain evidence="8">UHER 2000/2452</strain>
    </source>
</reference>
<sequence>MDFLTGLFDGLGGINFEAIAQLTMLALIVIAGPAVIFVLALRGGDL</sequence>
<reference evidence="8" key="2">
    <citation type="journal article" date="2022" name="Microbiol. Resour. Announc.">
        <title>Metagenome Sequencing to Explore Phylogenomics of Terrestrial Cyanobacteria.</title>
        <authorList>
            <person name="Ward R.D."/>
            <person name="Stajich J.E."/>
            <person name="Johansen J.R."/>
            <person name="Huntemann M."/>
            <person name="Clum A."/>
            <person name="Foster B."/>
            <person name="Foster B."/>
            <person name="Roux S."/>
            <person name="Palaniappan K."/>
            <person name="Varghese N."/>
            <person name="Mukherjee S."/>
            <person name="Reddy T.B.K."/>
            <person name="Daum C."/>
            <person name="Copeland A."/>
            <person name="Chen I.A."/>
            <person name="Ivanova N.N."/>
            <person name="Kyrpides N.C."/>
            <person name="Shapiro N."/>
            <person name="Eloe-Fadrosh E.A."/>
            <person name="Pietrasiak N."/>
        </authorList>
    </citation>
    <scope>NUCLEOTIDE SEQUENCE</scope>
    <source>
        <strain evidence="8">UHER 2000/2452</strain>
    </source>
</reference>
<keyword evidence="5 7" id="KW-0472">Membrane</keyword>
<evidence type="ECO:0000256" key="7">
    <source>
        <dbReference type="HAMAP-Rule" id="MF_01329"/>
    </source>
</evidence>
<dbReference type="HAMAP" id="MF_01329">
    <property type="entry name" value="PSII_Psb30_Ycf12"/>
    <property type="match status" value="1"/>
</dbReference>
<dbReference type="AlphaFoldDB" id="A0A951QFZ3"/>
<comment type="subcellular location">
    <subcellularLocation>
        <location evidence="7">Cellular thylakoid membrane</location>
        <topology evidence="7">Single-pass membrane protein</topology>
    </subcellularLocation>
    <subcellularLocation>
        <location evidence="1">Membrane</location>
        <topology evidence="1">Single-pass membrane protein</topology>
    </subcellularLocation>
</comment>
<comment type="caution">
    <text evidence="8">The sequence shown here is derived from an EMBL/GenBank/DDBJ whole genome shotgun (WGS) entry which is preliminary data.</text>
</comment>
<evidence type="ECO:0000256" key="2">
    <source>
        <dbReference type="ARBA" id="ARBA00022531"/>
    </source>
</evidence>
<dbReference type="NCBIfam" id="NF010239">
    <property type="entry name" value="PRK13686.1"/>
    <property type="match status" value="1"/>
</dbReference>
<evidence type="ECO:0000256" key="5">
    <source>
        <dbReference type="ARBA" id="ARBA00023136"/>
    </source>
</evidence>
<dbReference type="InterPro" id="IPR010284">
    <property type="entry name" value="PSII_Ycf12_core-subunit"/>
</dbReference>
<accession>A0A951QFZ3</accession>
<evidence type="ECO:0000256" key="4">
    <source>
        <dbReference type="ARBA" id="ARBA00022989"/>
    </source>
</evidence>
<comment type="function">
    <text evidence="7">A core subunit of photosystem II (PSII), probably helps stabilize the reaction center.</text>
</comment>
<keyword evidence="2 7" id="KW-0602">Photosynthesis</keyword>
<comment type="subunit">
    <text evidence="7">PSII is composed of 1 copy each of membrane proteins PsbA, PsbB, PsbC, PsbD, PsbE, PsbF, PsbH, PsbI, PsbJ, PsbK, PsbL, PsbM, PsbT, PsbX, PsbY, PsbZ, Psb30/Ycf12, peripheral proteins PsbO, CyanoQ (PsbQ), PsbU, PsbV and a large number of cofactors. It forms dimeric complexes.</text>
</comment>
<dbReference type="EMBL" id="JAHHHD010000030">
    <property type="protein sequence ID" value="MBW4661126.1"/>
    <property type="molecule type" value="Genomic_DNA"/>
</dbReference>